<dbReference type="SUPFAM" id="SSF48452">
    <property type="entry name" value="TPR-like"/>
    <property type="match status" value="1"/>
</dbReference>
<dbReference type="Gene3D" id="1.10.260.40">
    <property type="entry name" value="lambda repressor-like DNA-binding domains"/>
    <property type="match status" value="1"/>
</dbReference>
<name>A0A4R6DQ65_9MICO</name>
<dbReference type="PANTHER" id="PTHR22845">
    <property type="entry name" value="APOPTOTIC PROTEASE-ACTIVATING FACTOR 1"/>
    <property type="match status" value="1"/>
</dbReference>
<dbReference type="InterPro" id="IPR010982">
    <property type="entry name" value="Lambda_DNA-bd_dom_sf"/>
</dbReference>
<accession>A0A4R6DQ65</accession>
<dbReference type="EMBL" id="SNVW01000001">
    <property type="protein sequence ID" value="TDN46589.1"/>
    <property type="molecule type" value="Genomic_DNA"/>
</dbReference>
<protein>
    <submittedName>
        <fullName evidence="3">AAA ATPase-like protein</fullName>
    </submittedName>
</protein>
<dbReference type="Proteomes" id="UP000295764">
    <property type="component" value="Unassembled WGS sequence"/>
</dbReference>
<organism evidence="3 4">
    <name type="scientific">Curtobacterium flaccumfaciens</name>
    <dbReference type="NCBI Taxonomy" id="2035"/>
    <lineage>
        <taxon>Bacteria</taxon>
        <taxon>Bacillati</taxon>
        <taxon>Actinomycetota</taxon>
        <taxon>Actinomycetes</taxon>
        <taxon>Micrococcales</taxon>
        <taxon>Microbacteriaceae</taxon>
        <taxon>Curtobacterium</taxon>
    </lineage>
</organism>
<dbReference type="GO" id="GO:0003677">
    <property type="term" value="F:DNA binding"/>
    <property type="evidence" value="ECO:0007669"/>
    <property type="project" value="InterPro"/>
</dbReference>
<dbReference type="Gene3D" id="3.40.50.300">
    <property type="entry name" value="P-loop containing nucleotide triphosphate hydrolases"/>
    <property type="match status" value="1"/>
</dbReference>
<dbReference type="AlphaFoldDB" id="A0A4R6DQ65"/>
<sequence>MAPSPERTSVGDLVRRARLAAELTLEDLAVRADISARALSDIERGVSTNPRRSTIEAVVQALALPGEARDAVLAAARPVEDTVVPDTRFLTTPPPAVVDFTGRRDELRIIQEHLTTAGPGSSVLVHGAPGIGKTSTALEVVRRADRRVVFVDLDGLAARPLTPLQVLQALVAQVGGTTAPRTFAAAAAAWQRLATEHRPVVLLDGAASDDQVSAVLVPEGATVLVTSRRALPLHPGMRRVTLEPLTGQDGVRLLERIVPVGQRSRGDLDELARLCALNPLALRVAGNRLLARPAWDVEDVVARLRDEDRRLRGLVAGDLAVAAAFALSYDGLDEVTARVFRAVSVITSDDFDARAAAAAADVPVLDAQDALDELVDLGLVERRRDDRHRLHDLVRLFALERLRQGTGDAEALATDRLRSWLLVKLERAGAWFEPDRDGAAAGNDGVGLPDAETARSWIEREWRHWWWAFQATAAAGHHTTVVDVADSLHWFSDRWSDWGRWRDLFALSVTAAQALGDARLEGVHLGYVAWAEMIERADHAAAVRAARASGRAARAAGDRSVEGWASFYESWALSTGGDHEAALVAAARAVSVFAEIGDVDGRRQASVRLANVLGRLGDGAAAGAAFDELERDASERLAVDPDDQVARFDAVSAMSFRTEFLLSQRQWAAAVAAADRARREAARLDWRLGEVLALRDRGDALAAIGDAHGATAAFQAAMDSLRSSPGAARPDVRESLAERLAAGRGSPAVT</sequence>
<dbReference type="InterPro" id="IPR041664">
    <property type="entry name" value="AAA_16"/>
</dbReference>
<comment type="caution">
    <text evidence="3">The sequence shown here is derived from an EMBL/GenBank/DDBJ whole genome shotgun (WGS) entry which is preliminary data.</text>
</comment>
<reference evidence="3 4" key="1">
    <citation type="submission" date="2019-03" db="EMBL/GenBank/DDBJ databases">
        <title>Genomic analyses of the natural microbiome of Caenorhabditis elegans.</title>
        <authorList>
            <person name="Samuel B."/>
        </authorList>
    </citation>
    <scope>NUCLEOTIDE SEQUENCE [LARGE SCALE GENOMIC DNA]</scope>
    <source>
        <strain evidence="3 4">JUb65</strain>
    </source>
</reference>
<dbReference type="InterPro" id="IPR027417">
    <property type="entry name" value="P-loop_NTPase"/>
</dbReference>
<dbReference type="PROSITE" id="PS50943">
    <property type="entry name" value="HTH_CROC1"/>
    <property type="match status" value="1"/>
</dbReference>
<dbReference type="Gene3D" id="1.25.40.10">
    <property type="entry name" value="Tetratricopeptide repeat domain"/>
    <property type="match status" value="1"/>
</dbReference>
<dbReference type="InterPro" id="IPR003593">
    <property type="entry name" value="AAA+_ATPase"/>
</dbReference>
<evidence type="ECO:0000256" key="1">
    <source>
        <dbReference type="SAM" id="MobiDB-lite"/>
    </source>
</evidence>
<dbReference type="InterPro" id="IPR011990">
    <property type="entry name" value="TPR-like_helical_dom_sf"/>
</dbReference>
<dbReference type="SMART" id="SM00382">
    <property type="entry name" value="AAA"/>
    <property type="match status" value="1"/>
</dbReference>
<proteinExistence type="predicted"/>
<dbReference type="SUPFAM" id="SSF52540">
    <property type="entry name" value="P-loop containing nucleoside triphosphate hydrolases"/>
    <property type="match status" value="1"/>
</dbReference>
<dbReference type="RefSeq" id="WP_133518442.1">
    <property type="nucleotide sequence ID" value="NZ_SNVW01000001.1"/>
</dbReference>
<dbReference type="Pfam" id="PF13560">
    <property type="entry name" value="HTH_31"/>
    <property type="match status" value="1"/>
</dbReference>
<evidence type="ECO:0000313" key="3">
    <source>
        <dbReference type="EMBL" id="TDN46589.1"/>
    </source>
</evidence>
<gene>
    <name evidence="3" type="ORF">EDF64_101455</name>
</gene>
<dbReference type="PANTHER" id="PTHR22845:SF5">
    <property type="entry name" value="APOPTOTIC PROTEASE-ACTIVATING FACTOR 1"/>
    <property type="match status" value="1"/>
</dbReference>
<dbReference type="CDD" id="cd00093">
    <property type="entry name" value="HTH_XRE"/>
    <property type="match status" value="1"/>
</dbReference>
<evidence type="ECO:0000259" key="2">
    <source>
        <dbReference type="PROSITE" id="PS50943"/>
    </source>
</evidence>
<dbReference type="InterPro" id="IPR001387">
    <property type="entry name" value="Cro/C1-type_HTH"/>
</dbReference>
<dbReference type="Pfam" id="PF13191">
    <property type="entry name" value="AAA_16"/>
    <property type="match status" value="1"/>
</dbReference>
<dbReference type="SUPFAM" id="SSF47413">
    <property type="entry name" value="lambda repressor-like DNA-binding domains"/>
    <property type="match status" value="1"/>
</dbReference>
<dbReference type="SMART" id="SM00530">
    <property type="entry name" value="HTH_XRE"/>
    <property type="match status" value="1"/>
</dbReference>
<evidence type="ECO:0000313" key="4">
    <source>
        <dbReference type="Proteomes" id="UP000295764"/>
    </source>
</evidence>
<feature type="region of interest" description="Disordered" evidence="1">
    <location>
        <begin position="722"/>
        <end position="750"/>
    </location>
</feature>
<feature type="domain" description="HTH cro/C1-type" evidence="2">
    <location>
        <begin position="14"/>
        <end position="69"/>
    </location>
</feature>
<dbReference type="OrthoDB" id="7628974at2"/>